<evidence type="ECO:0000313" key="1">
    <source>
        <dbReference type="EMBL" id="MBM7850937.1"/>
    </source>
</evidence>
<proteinExistence type="predicted"/>
<sequence length="136" mass="14133">MELMLALAVMAIVAGLALPFVRIEESYAGLRAQAYQAAALLRADRAAALRSGRTVVAVVDFPGPHLRSGATGAVVDLSRGLAVRASGLRQGGVAFYPDGRSSGGALALATRTARIDVEIDEITSSVSIRPKTADER</sequence>
<comment type="caution">
    <text evidence="1">The sequence shown here is derived from an EMBL/GenBank/DDBJ whole genome shotgun (WGS) entry which is preliminary data.</text>
</comment>
<reference evidence="1 2" key="1">
    <citation type="submission" date="2021-01" db="EMBL/GenBank/DDBJ databases">
        <title>Genomic Encyclopedia of Type Strains, Phase IV (KMG-IV): sequencing the most valuable type-strain genomes for metagenomic binning, comparative biology and taxonomic classification.</title>
        <authorList>
            <person name="Goeker M."/>
        </authorList>
    </citation>
    <scope>NUCLEOTIDE SEQUENCE [LARGE SCALE GENOMIC DNA]</scope>
    <source>
        <strain evidence="1 2">DSM 6130</strain>
    </source>
</reference>
<accession>A0ABS2T435</accession>
<dbReference type="SUPFAM" id="SSF54523">
    <property type="entry name" value="Pili subunits"/>
    <property type="match status" value="1"/>
</dbReference>
<protein>
    <submittedName>
        <fullName evidence="1">General secretion pathway protein H</fullName>
    </submittedName>
</protein>
<evidence type="ECO:0000313" key="2">
    <source>
        <dbReference type="Proteomes" id="UP000758856"/>
    </source>
</evidence>
<dbReference type="InterPro" id="IPR045584">
    <property type="entry name" value="Pilin-like"/>
</dbReference>
<dbReference type="EMBL" id="JAFBCY010000002">
    <property type="protein sequence ID" value="MBM7850937.1"/>
    <property type="molecule type" value="Genomic_DNA"/>
</dbReference>
<organism evidence="1 2">
    <name type="scientific">Methylopila capsulata</name>
    <dbReference type="NCBI Taxonomy" id="61654"/>
    <lineage>
        <taxon>Bacteria</taxon>
        <taxon>Pseudomonadati</taxon>
        <taxon>Pseudomonadota</taxon>
        <taxon>Alphaproteobacteria</taxon>
        <taxon>Hyphomicrobiales</taxon>
        <taxon>Methylopilaceae</taxon>
        <taxon>Methylopila</taxon>
    </lineage>
</organism>
<dbReference type="Proteomes" id="UP000758856">
    <property type="component" value="Unassembled WGS sequence"/>
</dbReference>
<name>A0ABS2T435_9HYPH</name>
<keyword evidence="2" id="KW-1185">Reference proteome</keyword>
<gene>
    <name evidence="1" type="ORF">JOD31_001162</name>
</gene>